<evidence type="ECO:0000256" key="1">
    <source>
        <dbReference type="SAM" id="Phobius"/>
    </source>
</evidence>
<comment type="caution">
    <text evidence="2">The sequence shown here is derived from an EMBL/GenBank/DDBJ whole genome shotgun (WGS) entry which is preliminary data.</text>
</comment>
<sequence length="78" mass="7321">MTKTFIIAGAGLLFLAACGNNPGDRALSGAGIGAAAGTVGGLMVGAPVTGAVVGGAAGAAVGGLTKKKDLDLGKPIWR</sequence>
<keyword evidence="1" id="KW-0812">Transmembrane</keyword>
<dbReference type="AlphaFoldDB" id="A0A255XKR7"/>
<keyword evidence="3" id="KW-1185">Reference proteome</keyword>
<keyword evidence="1" id="KW-0472">Membrane</keyword>
<evidence type="ECO:0008006" key="4">
    <source>
        <dbReference type="Google" id="ProtNLM"/>
    </source>
</evidence>
<accession>A0A255XKR7</accession>
<evidence type="ECO:0000313" key="3">
    <source>
        <dbReference type="Proteomes" id="UP000216361"/>
    </source>
</evidence>
<feature type="transmembrane region" description="Helical" evidence="1">
    <location>
        <begin position="43"/>
        <end position="64"/>
    </location>
</feature>
<reference evidence="2 3" key="1">
    <citation type="submission" date="2017-07" db="EMBL/GenBank/DDBJ databases">
        <title>Elstera cyanobacteriorum sp. nov., a novel bacterium isolated from cyanobacterial aggregates in a eutrophic lake.</title>
        <authorList>
            <person name="Cai H."/>
        </authorList>
    </citation>
    <scope>NUCLEOTIDE SEQUENCE [LARGE SCALE GENOMIC DNA]</scope>
    <source>
        <strain evidence="2 3">TH019</strain>
    </source>
</reference>
<gene>
    <name evidence="2" type="ORF">CHR90_16430</name>
</gene>
<protein>
    <recommendedName>
        <fullName evidence="4">Glycine zipper domain-containing protein</fullName>
    </recommendedName>
</protein>
<dbReference type="EMBL" id="NOXS01000034">
    <property type="protein sequence ID" value="OYQ17528.1"/>
    <property type="molecule type" value="Genomic_DNA"/>
</dbReference>
<dbReference type="PROSITE" id="PS51257">
    <property type="entry name" value="PROKAR_LIPOPROTEIN"/>
    <property type="match status" value="1"/>
</dbReference>
<dbReference type="RefSeq" id="WP_094410185.1">
    <property type="nucleotide sequence ID" value="NZ_BMJZ01000005.1"/>
</dbReference>
<dbReference type="Proteomes" id="UP000216361">
    <property type="component" value="Unassembled WGS sequence"/>
</dbReference>
<keyword evidence="1" id="KW-1133">Transmembrane helix</keyword>
<name>A0A255XKR7_9PROT</name>
<organism evidence="2 3">
    <name type="scientific">Elstera cyanobacteriorum</name>
    <dbReference type="NCBI Taxonomy" id="2022747"/>
    <lineage>
        <taxon>Bacteria</taxon>
        <taxon>Pseudomonadati</taxon>
        <taxon>Pseudomonadota</taxon>
        <taxon>Alphaproteobacteria</taxon>
        <taxon>Rhodospirillales</taxon>
        <taxon>Rhodospirillaceae</taxon>
        <taxon>Elstera</taxon>
    </lineage>
</organism>
<proteinExistence type="predicted"/>
<evidence type="ECO:0000313" key="2">
    <source>
        <dbReference type="EMBL" id="OYQ17528.1"/>
    </source>
</evidence>